<gene>
    <name evidence="1" type="ORF">IAD24_07215</name>
</gene>
<proteinExistence type="predicted"/>
<dbReference type="EMBL" id="DVNZ01000228">
    <property type="protein sequence ID" value="HIU94934.1"/>
    <property type="molecule type" value="Genomic_DNA"/>
</dbReference>
<dbReference type="Proteomes" id="UP000824128">
    <property type="component" value="Unassembled WGS sequence"/>
</dbReference>
<accession>A0A9D1N4E4</accession>
<sequence length="147" mass="15678">MAGYVTKLMGHVYDGANLSGEALINGVFAEIASGGVKKTTAARDTLLRVEEKTELWGSPALRLNVTGAGTDEVYFMENEWEVDENAEWNEADYTLPAGKYVRMKRLLPGEQVIMTVGSELYATLAVGDTVQPAAGGTVAKYTAPTGG</sequence>
<comment type="caution">
    <text evidence="1">The sequence shown here is derived from an EMBL/GenBank/DDBJ whole genome shotgun (WGS) entry which is preliminary data.</text>
</comment>
<reference evidence="1" key="1">
    <citation type="submission" date="2020-10" db="EMBL/GenBank/DDBJ databases">
        <authorList>
            <person name="Gilroy R."/>
        </authorList>
    </citation>
    <scope>NUCLEOTIDE SEQUENCE</scope>
    <source>
        <strain evidence="1">ChiGjej2B2-16831</strain>
    </source>
</reference>
<evidence type="ECO:0000313" key="1">
    <source>
        <dbReference type="EMBL" id="HIU94934.1"/>
    </source>
</evidence>
<protein>
    <submittedName>
        <fullName evidence="1">Uncharacterized protein</fullName>
    </submittedName>
</protein>
<name>A0A9D1N4E4_9FIRM</name>
<dbReference type="AlphaFoldDB" id="A0A9D1N4E4"/>
<organism evidence="1 2">
    <name type="scientific">Candidatus Aphodomorpha intestinavium</name>
    <dbReference type="NCBI Taxonomy" id="2840672"/>
    <lineage>
        <taxon>Bacteria</taxon>
        <taxon>Bacillati</taxon>
        <taxon>Bacillota</taxon>
        <taxon>Clostridia</taxon>
        <taxon>Eubacteriales</taxon>
        <taxon>Candidatus Aphodomorpha</taxon>
    </lineage>
</organism>
<evidence type="ECO:0000313" key="2">
    <source>
        <dbReference type="Proteomes" id="UP000824128"/>
    </source>
</evidence>
<reference evidence="1" key="2">
    <citation type="journal article" date="2021" name="PeerJ">
        <title>Extensive microbial diversity within the chicken gut microbiome revealed by metagenomics and culture.</title>
        <authorList>
            <person name="Gilroy R."/>
            <person name="Ravi A."/>
            <person name="Getino M."/>
            <person name="Pursley I."/>
            <person name="Horton D.L."/>
            <person name="Alikhan N.F."/>
            <person name="Baker D."/>
            <person name="Gharbi K."/>
            <person name="Hall N."/>
            <person name="Watson M."/>
            <person name="Adriaenssens E.M."/>
            <person name="Foster-Nyarko E."/>
            <person name="Jarju S."/>
            <person name="Secka A."/>
            <person name="Antonio M."/>
            <person name="Oren A."/>
            <person name="Chaudhuri R.R."/>
            <person name="La Ragione R."/>
            <person name="Hildebrand F."/>
            <person name="Pallen M.J."/>
        </authorList>
    </citation>
    <scope>NUCLEOTIDE SEQUENCE</scope>
    <source>
        <strain evidence="1">ChiGjej2B2-16831</strain>
    </source>
</reference>